<dbReference type="SUPFAM" id="SSF50486">
    <property type="entry name" value="FMT C-terminal domain-like"/>
    <property type="match status" value="1"/>
</dbReference>
<evidence type="ECO:0000259" key="5">
    <source>
        <dbReference type="Pfam" id="PF00551"/>
    </source>
</evidence>
<keyword evidence="4" id="KW-0648">Protein biosynthesis</keyword>
<dbReference type="InterPro" id="IPR005793">
    <property type="entry name" value="Formyl_trans_C"/>
</dbReference>
<dbReference type="Gene3D" id="3.40.50.12230">
    <property type="match status" value="1"/>
</dbReference>
<evidence type="ECO:0000256" key="2">
    <source>
        <dbReference type="ARBA" id="ARBA00012261"/>
    </source>
</evidence>
<dbReference type="CDD" id="cd08646">
    <property type="entry name" value="FMT_core_Met-tRNA-FMT_N"/>
    <property type="match status" value="1"/>
</dbReference>
<feature type="domain" description="Formyl transferase C-terminal" evidence="6">
    <location>
        <begin position="196"/>
        <end position="290"/>
    </location>
</feature>
<name>A0A2U8FC77_9HELI</name>
<evidence type="ECO:0000256" key="4">
    <source>
        <dbReference type="ARBA" id="ARBA00022917"/>
    </source>
</evidence>
<keyword evidence="3 7" id="KW-0808">Transferase</keyword>
<evidence type="ECO:0000256" key="3">
    <source>
        <dbReference type="ARBA" id="ARBA00022679"/>
    </source>
</evidence>
<evidence type="ECO:0000256" key="1">
    <source>
        <dbReference type="ARBA" id="ARBA00010699"/>
    </source>
</evidence>
<dbReference type="OrthoDB" id="9802815at2"/>
<dbReference type="RefSeq" id="WP_108910718.1">
    <property type="nucleotide sequence ID" value="NZ_CP021886.1"/>
</dbReference>
<protein>
    <recommendedName>
        <fullName evidence="2">methionyl-tRNA formyltransferase</fullName>
        <ecNumber evidence="2">2.1.2.9</ecNumber>
    </recommendedName>
</protein>
<feature type="domain" description="Formyl transferase N-terminal" evidence="5">
    <location>
        <begin position="1"/>
        <end position="157"/>
    </location>
</feature>
<dbReference type="SUPFAM" id="SSF53328">
    <property type="entry name" value="Formyltransferase"/>
    <property type="match status" value="1"/>
</dbReference>
<reference evidence="7 8" key="1">
    <citation type="submission" date="2017-06" db="EMBL/GenBank/DDBJ databases">
        <title>Complete genome of Helicobacter apodemus.</title>
        <authorList>
            <person name="Cho S."/>
        </authorList>
    </citation>
    <scope>NUCLEOTIDE SEQUENCE [LARGE SCALE GENOMIC DNA]</scope>
    <source>
        <strain evidence="8">SNUVETPUB-15-01</strain>
    </source>
</reference>
<dbReference type="Pfam" id="PF02911">
    <property type="entry name" value="Formyl_trans_C"/>
    <property type="match status" value="1"/>
</dbReference>
<dbReference type="EMBL" id="CP021886">
    <property type="protein sequence ID" value="AWI33850.1"/>
    <property type="molecule type" value="Genomic_DNA"/>
</dbReference>
<dbReference type="AlphaFoldDB" id="A0A2U8FC77"/>
<evidence type="ECO:0000313" key="8">
    <source>
        <dbReference type="Proteomes" id="UP000244890"/>
    </source>
</evidence>
<dbReference type="Pfam" id="PF00551">
    <property type="entry name" value="Formyl_trans_N"/>
    <property type="match status" value="1"/>
</dbReference>
<accession>A0A2U8FC77</accession>
<dbReference type="InterPro" id="IPR002376">
    <property type="entry name" value="Formyl_transf_N"/>
</dbReference>
<evidence type="ECO:0000313" key="7">
    <source>
        <dbReference type="EMBL" id="AWI33850.1"/>
    </source>
</evidence>
<dbReference type="InterPro" id="IPR036477">
    <property type="entry name" value="Formyl_transf_N_sf"/>
</dbReference>
<dbReference type="Proteomes" id="UP000244890">
    <property type="component" value="Chromosome"/>
</dbReference>
<dbReference type="PANTHER" id="PTHR11138:SF5">
    <property type="entry name" value="METHIONYL-TRNA FORMYLTRANSFERASE, MITOCHONDRIAL"/>
    <property type="match status" value="1"/>
</dbReference>
<dbReference type="InterPro" id="IPR041711">
    <property type="entry name" value="Met-tRNA-FMT_N"/>
</dbReference>
<dbReference type="EC" id="2.1.2.9" evidence="2"/>
<gene>
    <name evidence="7" type="ORF">CDV25_03045</name>
</gene>
<evidence type="ECO:0000259" key="6">
    <source>
        <dbReference type="Pfam" id="PF02911"/>
    </source>
</evidence>
<sequence>MNIIFMGTPTYAAVILESLLKNHNIKALVCQSDKKSGRSMQLKMPPTKALILNKKLDIPIFQDLNEDTIKSLQNIPCDMIIVAAFGRILSREVLDIAPCINLHASILPKFRGASPIQASILENEKYFGVSVMKMEEGLDCGDILGIKVIKNTQQNAVELFKQLSHLAAELILEFLEIIDCVMPLKQRECESSFCKKIKKEFGEVVLDNAQEIVVKSLAYESWPGIFLKNGLKMRGLILEEMESKNPAGLILKVTKEKVLVGTKMGSMWIEFLQSPSKNIVSAYQYLQGKRLKEGDILE</sequence>
<dbReference type="GO" id="GO:0004479">
    <property type="term" value="F:methionyl-tRNA formyltransferase activity"/>
    <property type="evidence" value="ECO:0007669"/>
    <property type="project" value="UniProtKB-EC"/>
</dbReference>
<dbReference type="KEGG" id="had:CDV25_03045"/>
<organism evidence="7 8">
    <name type="scientific">Helicobacter apodemus</name>
    <dbReference type="NCBI Taxonomy" id="135569"/>
    <lineage>
        <taxon>Bacteria</taxon>
        <taxon>Pseudomonadati</taxon>
        <taxon>Campylobacterota</taxon>
        <taxon>Epsilonproteobacteria</taxon>
        <taxon>Campylobacterales</taxon>
        <taxon>Helicobacteraceae</taxon>
        <taxon>Helicobacter</taxon>
    </lineage>
</organism>
<dbReference type="PANTHER" id="PTHR11138">
    <property type="entry name" value="METHIONYL-TRNA FORMYLTRANSFERASE"/>
    <property type="match status" value="1"/>
</dbReference>
<dbReference type="GO" id="GO:0005829">
    <property type="term" value="C:cytosol"/>
    <property type="evidence" value="ECO:0007669"/>
    <property type="project" value="TreeGrafter"/>
</dbReference>
<proteinExistence type="inferred from homology"/>
<comment type="similarity">
    <text evidence="1">Belongs to the Fmt family.</text>
</comment>
<dbReference type="InterPro" id="IPR011034">
    <property type="entry name" value="Formyl_transferase-like_C_sf"/>
</dbReference>